<protein>
    <submittedName>
        <fullName evidence="2">CDP-glucose 4,6-dehydratase</fullName>
        <ecNumber evidence="2">4.2.1.45</ecNumber>
    </submittedName>
</protein>
<evidence type="ECO:0000313" key="2">
    <source>
        <dbReference type="EMBL" id="WPK12396.1"/>
    </source>
</evidence>
<dbReference type="Gene3D" id="3.40.50.720">
    <property type="entry name" value="NAD(P)-binding Rossmann-like Domain"/>
    <property type="match status" value="1"/>
</dbReference>
<gene>
    <name evidence="2" type="primary">rfbG</name>
    <name evidence="2" type="ORF">R6U77_01520</name>
</gene>
<dbReference type="CDD" id="cd05252">
    <property type="entry name" value="CDP_GD_SDR_e"/>
    <property type="match status" value="1"/>
</dbReference>
<dbReference type="Pfam" id="PF16363">
    <property type="entry name" value="GDP_Man_Dehyd"/>
    <property type="match status" value="1"/>
</dbReference>
<sequence length="357" mass="40368">MVNPAFWKGKTVFLTGHTGFKGSWLSIWLSSMGAEVTGFALEPPTSPSLFKLAGVENLISSNIGDIRDSDELERAMIKTKPDIVIHMAAQPLVKESYIKPVETYSTNVMGTVNLFESIRKCSSVKVVINVTTDKVYENKEWVWGYREQDSLGGYDPYSSSKAGSELVTTSYKYSFFNPAEYANHGVSIASVRAGNVIGGGDWAKDRLVPDCIHSLLKNEVITVRNPHAIRPWQHVLEPLNGYLLLTEKLYEEGVNYSGAWNFASRDEDSKPVEWIVQKIIEKWGGEKSQYKIDDNKHPHEAGCLKLDCSKAKTILGWQQKWQLEMAIEMIVEWFKEAQIERDMLGVCLRQITLYMNE</sequence>
<dbReference type="InterPro" id="IPR016040">
    <property type="entry name" value="NAD(P)-bd_dom"/>
</dbReference>
<accession>A0ABZ0RZH1</accession>
<dbReference type="EMBL" id="CP137624">
    <property type="protein sequence ID" value="WPK12396.1"/>
    <property type="molecule type" value="Genomic_DNA"/>
</dbReference>
<dbReference type="SUPFAM" id="SSF51735">
    <property type="entry name" value="NAD(P)-binding Rossmann-fold domains"/>
    <property type="match status" value="1"/>
</dbReference>
<dbReference type="Proteomes" id="UP001322664">
    <property type="component" value="Chromosome"/>
</dbReference>
<organism evidence="2 3">
    <name type="scientific">Lysinibacillus louembei</name>
    <dbReference type="NCBI Taxonomy" id="1470088"/>
    <lineage>
        <taxon>Bacteria</taxon>
        <taxon>Bacillati</taxon>
        <taxon>Bacillota</taxon>
        <taxon>Bacilli</taxon>
        <taxon>Bacillales</taxon>
        <taxon>Bacillaceae</taxon>
        <taxon>Lysinibacillus</taxon>
    </lineage>
</organism>
<dbReference type="InterPro" id="IPR036291">
    <property type="entry name" value="NAD(P)-bd_dom_sf"/>
</dbReference>
<feature type="domain" description="NAD(P)-binding" evidence="1">
    <location>
        <begin position="14"/>
        <end position="329"/>
    </location>
</feature>
<dbReference type="Gene3D" id="3.90.25.10">
    <property type="entry name" value="UDP-galactose 4-epimerase, domain 1"/>
    <property type="match status" value="1"/>
</dbReference>
<dbReference type="NCBIfam" id="TIGR02622">
    <property type="entry name" value="CDP_4_6_dhtase"/>
    <property type="match status" value="1"/>
</dbReference>
<proteinExistence type="predicted"/>
<dbReference type="EC" id="4.2.1.45" evidence="2"/>
<keyword evidence="3" id="KW-1185">Reference proteome</keyword>
<reference evidence="2 3" key="1">
    <citation type="submission" date="2023-09" db="EMBL/GenBank/DDBJ databases">
        <authorList>
            <person name="Page C.A."/>
            <person name="Perez-Diaz I.M."/>
        </authorList>
    </citation>
    <scope>NUCLEOTIDE SEQUENCE [LARGE SCALE GENOMIC DNA]</scope>
    <source>
        <strain evidence="2 3">Ll15</strain>
    </source>
</reference>
<dbReference type="GO" id="GO:0047733">
    <property type="term" value="F:CDP-glucose 4,6-dehydratase activity"/>
    <property type="evidence" value="ECO:0007669"/>
    <property type="project" value="UniProtKB-EC"/>
</dbReference>
<evidence type="ECO:0000313" key="3">
    <source>
        <dbReference type="Proteomes" id="UP001322664"/>
    </source>
</evidence>
<name>A0ABZ0RZH1_9BACI</name>
<dbReference type="RefSeq" id="WP_319837145.1">
    <property type="nucleotide sequence ID" value="NZ_CP137624.1"/>
</dbReference>
<evidence type="ECO:0000259" key="1">
    <source>
        <dbReference type="Pfam" id="PF16363"/>
    </source>
</evidence>
<keyword evidence="2" id="KW-0456">Lyase</keyword>
<dbReference type="PANTHER" id="PTHR43000">
    <property type="entry name" value="DTDP-D-GLUCOSE 4,6-DEHYDRATASE-RELATED"/>
    <property type="match status" value="1"/>
</dbReference>
<dbReference type="InterPro" id="IPR013445">
    <property type="entry name" value="CDP_4_6_deHydtase"/>
</dbReference>